<protein>
    <submittedName>
        <fullName evidence="1">Uncharacterized protein</fullName>
    </submittedName>
</protein>
<accession>A0ABQ1QMC9</accession>
<organism evidence="1 2">
    <name type="scientific">Sinisalibacter lacisalsi</name>
    <dbReference type="NCBI Taxonomy" id="1526570"/>
    <lineage>
        <taxon>Bacteria</taxon>
        <taxon>Pseudomonadati</taxon>
        <taxon>Pseudomonadota</taxon>
        <taxon>Alphaproteobacteria</taxon>
        <taxon>Rhodobacterales</taxon>
        <taxon>Roseobacteraceae</taxon>
        <taxon>Sinisalibacter</taxon>
    </lineage>
</organism>
<proteinExistence type="predicted"/>
<evidence type="ECO:0000313" key="1">
    <source>
        <dbReference type="EMBL" id="GGD31262.1"/>
    </source>
</evidence>
<keyword evidence="2" id="KW-1185">Reference proteome</keyword>
<dbReference type="EMBL" id="BMGI01000002">
    <property type="protein sequence ID" value="GGD31262.1"/>
    <property type="molecule type" value="Genomic_DNA"/>
</dbReference>
<sequence length="73" mass="8149">MAKLDSQGMLFAEIDENGELACVWIRSAGARYPRPIRARDIAGRARDLDHYTIVGSSRASIAAWMKRRTQTLG</sequence>
<reference evidence="2" key="1">
    <citation type="journal article" date="2019" name="Int. J. Syst. Evol. Microbiol.">
        <title>The Global Catalogue of Microorganisms (GCM) 10K type strain sequencing project: providing services to taxonomists for standard genome sequencing and annotation.</title>
        <authorList>
            <consortium name="The Broad Institute Genomics Platform"/>
            <consortium name="The Broad Institute Genome Sequencing Center for Infectious Disease"/>
            <person name="Wu L."/>
            <person name="Ma J."/>
        </authorList>
    </citation>
    <scope>NUCLEOTIDE SEQUENCE [LARGE SCALE GENOMIC DNA]</scope>
    <source>
        <strain evidence="2">CGMCC 1.12922</strain>
    </source>
</reference>
<evidence type="ECO:0000313" key="2">
    <source>
        <dbReference type="Proteomes" id="UP000617355"/>
    </source>
</evidence>
<gene>
    <name evidence="1" type="ORF">GCM10011358_14100</name>
</gene>
<comment type="caution">
    <text evidence="1">The sequence shown here is derived from an EMBL/GenBank/DDBJ whole genome shotgun (WGS) entry which is preliminary data.</text>
</comment>
<name>A0ABQ1QMC9_9RHOB</name>
<dbReference type="Proteomes" id="UP000617355">
    <property type="component" value="Unassembled WGS sequence"/>
</dbReference>
<dbReference type="RefSeq" id="WP_188526934.1">
    <property type="nucleotide sequence ID" value="NZ_BMGI01000002.1"/>
</dbReference>